<evidence type="ECO:0008006" key="5">
    <source>
        <dbReference type="Google" id="ProtNLM"/>
    </source>
</evidence>
<dbReference type="Pfam" id="PF15125">
    <property type="entry name" value="TMEM238"/>
    <property type="match status" value="1"/>
</dbReference>
<evidence type="ECO:0000256" key="1">
    <source>
        <dbReference type="SAM" id="MobiDB-lite"/>
    </source>
</evidence>
<accession>A0A9D3NP89</accession>
<gene>
    <name evidence="3" type="ORF">KOW79_010914</name>
</gene>
<feature type="compositionally biased region" description="Basic and acidic residues" evidence="1">
    <location>
        <begin position="95"/>
        <end position="104"/>
    </location>
</feature>
<name>A0A9D3NP89_9TELE</name>
<organism evidence="3 4">
    <name type="scientific">Hemibagrus wyckioides</name>
    <dbReference type="NCBI Taxonomy" id="337641"/>
    <lineage>
        <taxon>Eukaryota</taxon>
        <taxon>Metazoa</taxon>
        <taxon>Chordata</taxon>
        <taxon>Craniata</taxon>
        <taxon>Vertebrata</taxon>
        <taxon>Euteleostomi</taxon>
        <taxon>Actinopterygii</taxon>
        <taxon>Neopterygii</taxon>
        <taxon>Teleostei</taxon>
        <taxon>Ostariophysi</taxon>
        <taxon>Siluriformes</taxon>
        <taxon>Bagridae</taxon>
        <taxon>Hemibagrus</taxon>
    </lineage>
</organism>
<dbReference type="EMBL" id="JAHKSW010000012">
    <property type="protein sequence ID" value="KAG7325989.1"/>
    <property type="molecule type" value="Genomic_DNA"/>
</dbReference>
<protein>
    <recommendedName>
        <fullName evidence="5">Transmembrane protein 238</fullName>
    </recommendedName>
</protein>
<keyword evidence="2" id="KW-0472">Membrane</keyword>
<dbReference type="InterPro" id="IPR029365">
    <property type="entry name" value="TMEM238"/>
</dbReference>
<evidence type="ECO:0000313" key="4">
    <source>
        <dbReference type="Proteomes" id="UP000824219"/>
    </source>
</evidence>
<keyword evidence="2" id="KW-0812">Transmembrane</keyword>
<feature type="compositionally biased region" description="Acidic residues" evidence="1">
    <location>
        <begin position="105"/>
        <end position="150"/>
    </location>
</feature>
<dbReference type="AlphaFoldDB" id="A0A9D3NP89"/>
<proteinExistence type="predicted"/>
<reference evidence="3 4" key="1">
    <citation type="submission" date="2021-06" db="EMBL/GenBank/DDBJ databases">
        <title>Chromosome-level genome assembly of the red-tail catfish (Hemibagrus wyckioides).</title>
        <authorList>
            <person name="Shao F."/>
        </authorList>
    </citation>
    <scope>NUCLEOTIDE SEQUENCE [LARGE SCALE GENOMIC DNA]</scope>
    <source>
        <strain evidence="3">EC202008001</strain>
        <tissue evidence="3">Blood</tissue>
    </source>
</reference>
<keyword evidence="2" id="KW-1133">Transmembrane helix</keyword>
<dbReference type="Proteomes" id="UP000824219">
    <property type="component" value="Linkage Group LG12"/>
</dbReference>
<sequence>MDLKRIIGQCAPLFFLAVTFDLVGFLVLLVGLAASPRIGDRVYGDFLAITGAILMFFGLGMWVLWYAGNLGADGKRAGFGRITRKLTERVSTVRWRGESRKTQQDEQEMEEEEVEVGEQEEEEVEKVEVGEQEEEEVEKVEVGEQEEEDDGGKSEKNAAYTNEAYEPTENETNWYVAMATAQHNPDAWNYRNAPFTVQKQVCDITLLEDVCSEGRVRGVALFDHQ</sequence>
<evidence type="ECO:0000256" key="2">
    <source>
        <dbReference type="SAM" id="Phobius"/>
    </source>
</evidence>
<dbReference type="OrthoDB" id="9047238at2759"/>
<keyword evidence="4" id="KW-1185">Reference proteome</keyword>
<feature type="region of interest" description="Disordered" evidence="1">
    <location>
        <begin position="95"/>
        <end position="159"/>
    </location>
</feature>
<feature type="transmembrane region" description="Helical" evidence="2">
    <location>
        <begin position="46"/>
        <end position="67"/>
    </location>
</feature>
<comment type="caution">
    <text evidence="3">The sequence shown here is derived from an EMBL/GenBank/DDBJ whole genome shotgun (WGS) entry which is preliminary data.</text>
</comment>
<feature type="transmembrane region" description="Helical" evidence="2">
    <location>
        <begin position="12"/>
        <end position="34"/>
    </location>
</feature>
<evidence type="ECO:0000313" key="3">
    <source>
        <dbReference type="EMBL" id="KAG7325989.1"/>
    </source>
</evidence>